<dbReference type="PROSITE" id="PS50885">
    <property type="entry name" value="HAMP"/>
    <property type="match status" value="1"/>
</dbReference>
<dbReference type="SMART" id="SM00304">
    <property type="entry name" value="HAMP"/>
    <property type="match status" value="1"/>
</dbReference>
<dbReference type="Pfam" id="PF00672">
    <property type="entry name" value="HAMP"/>
    <property type="match status" value="1"/>
</dbReference>
<dbReference type="Pfam" id="PF06580">
    <property type="entry name" value="His_kinase"/>
    <property type="match status" value="1"/>
</dbReference>
<reference evidence="11 12" key="1">
    <citation type="submission" date="2020-08" db="EMBL/GenBank/DDBJ databases">
        <title>Genomic Encyclopedia of Type Strains, Phase III (KMG-III): the genomes of soil and plant-associated and newly described type strains.</title>
        <authorList>
            <person name="Whitman W."/>
        </authorList>
    </citation>
    <scope>NUCLEOTIDE SEQUENCE [LARGE SCALE GENOMIC DNA]</scope>
    <source>
        <strain evidence="11 12">CECT 8234</strain>
    </source>
</reference>
<keyword evidence="12" id="KW-1185">Reference proteome</keyword>
<dbReference type="SUPFAM" id="SSF55874">
    <property type="entry name" value="ATPase domain of HSP90 chaperone/DNA topoisomerase II/histidine kinase"/>
    <property type="match status" value="1"/>
</dbReference>
<dbReference type="InterPro" id="IPR033479">
    <property type="entry name" value="dCache_1"/>
</dbReference>
<dbReference type="InterPro" id="IPR003660">
    <property type="entry name" value="HAMP_dom"/>
</dbReference>
<name>A0A7W5GCV3_9BACL</name>
<dbReference type="InterPro" id="IPR050640">
    <property type="entry name" value="Bact_2-comp_sensor_kinase"/>
</dbReference>
<dbReference type="Gene3D" id="3.30.450.20">
    <property type="entry name" value="PAS domain"/>
    <property type="match status" value="2"/>
</dbReference>
<keyword evidence="4 11" id="KW-0808">Transferase</keyword>
<dbReference type="EMBL" id="JACHXW010000023">
    <property type="protein sequence ID" value="MBB3155260.1"/>
    <property type="molecule type" value="Genomic_DNA"/>
</dbReference>
<dbReference type="Pfam" id="PF02518">
    <property type="entry name" value="HATPase_c"/>
    <property type="match status" value="1"/>
</dbReference>
<dbReference type="PANTHER" id="PTHR34220">
    <property type="entry name" value="SENSOR HISTIDINE KINASE YPDA"/>
    <property type="match status" value="1"/>
</dbReference>
<dbReference type="CDD" id="cd06225">
    <property type="entry name" value="HAMP"/>
    <property type="match status" value="1"/>
</dbReference>
<comment type="caution">
    <text evidence="11">The sequence shown here is derived from an EMBL/GenBank/DDBJ whole genome shotgun (WGS) entry which is preliminary data.</text>
</comment>
<evidence type="ECO:0000256" key="5">
    <source>
        <dbReference type="ARBA" id="ARBA00022692"/>
    </source>
</evidence>
<keyword evidence="2" id="KW-1003">Cell membrane</keyword>
<dbReference type="InterPro" id="IPR010559">
    <property type="entry name" value="Sig_transdc_His_kin_internal"/>
</dbReference>
<dbReference type="InterPro" id="IPR003594">
    <property type="entry name" value="HATPase_dom"/>
</dbReference>
<organism evidence="11 12">
    <name type="scientific">Paenibacillus endophyticus</name>
    <dbReference type="NCBI Taxonomy" id="1294268"/>
    <lineage>
        <taxon>Bacteria</taxon>
        <taxon>Bacillati</taxon>
        <taxon>Bacillota</taxon>
        <taxon>Bacilli</taxon>
        <taxon>Bacillales</taxon>
        <taxon>Paenibacillaceae</taxon>
        <taxon>Paenibacillus</taxon>
    </lineage>
</organism>
<keyword evidence="5 9" id="KW-0812">Transmembrane</keyword>
<dbReference type="RefSeq" id="WP_183569793.1">
    <property type="nucleotide sequence ID" value="NZ_CBCSLB010000021.1"/>
</dbReference>
<evidence type="ECO:0000256" key="3">
    <source>
        <dbReference type="ARBA" id="ARBA00022553"/>
    </source>
</evidence>
<keyword evidence="8 9" id="KW-0472">Membrane</keyword>
<dbReference type="EC" id="2.7.13.3" evidence="11"/>
<evidence type="ECO:0000256" key="4">
    <source>
        <dbReference type="ARBA" id="ARBA00022679"/>
    </source>
</evidence>
<evidence type="ECO:0000256" key="7">
    <source>
        <dbReference type="ARBA" id="ARBA00022989"/>
    </source>
</evidence>
<dbReference type="GO" id="GO:0005886">
    <property type="term" value="C:plasma membrane"/>
    <property type="evidence" value="ECO:0007669"/>
    <property type="project" value="UniProtKB-SubCell"/>
</dbReference>
<dbReference type="GO" id="GO:0000155">
    <property type="term" value="F:phosphorelay sensor kinase activity"/>
    <property type="evidence" value="ECO:0007669"/>
    <property type="project" value="InterPro"/>
</dbReference>
<dbReference type="Proteomes" id="UP000518605">
    <property type="component" value="Unassembled WGS sequence"/>
</dbReference>
<evidence type="ECO:0000256" key="2">
    <source>
        <dbReference type="ARBA" id="ARBA00022475"/>
    </source>
</evidence>
<evidence type="ECO:0000259" key="10">
    <source>
        <dbReference type="PROSITE" id="PS50885"/>
    </source>
</evidence>
<dbReference type="Pfam" id="PF02743">
    <property type="entry name" value="dCache_1"/>
    <property type="match status" value="1"/>
</dbReference>
<evidence type="ECO:0000256" key="6">
    <source>
        <dbReference type="ARBA" id="ARBA00022777"/>
    </source>
</evidence>
<dbReference type="Gene3D" id="3.30.565.10">
    <property type="entry name" value="Histidine kinase-like ATPase, C-terminal domain"/>
    <property type="match status" value="1"/>
</dbReference>
<dbReference type="AlphaFoldDB" id="A0A7W5GCV3"/>
<dbReference type="PANTHER" id="PTHR34220:SF7">
    <property type="entry name" value="SENSOR HISTIDINE KINASE YPDA"/>
    <property type="match status" value="1"/>
</dbReference>
<feature type="domain" description="HAMP" evidence="10">
    <location>
        <begin position="309"/>
        <end position="361"/>
    </location>
</feature>
<protein>
    <submittedName>
        <fullName evidence="11">Two-component system sensor histidine kinase YesM</fullName>
        <ecNumber evidence="11">2.7.13.3</ecNumber>
    </submittedName>
</protein>
<accession>A0A7W5GCV3</accession>
<dbReference type="InterPro" id="IPR036890">
    <property type="entry name" value="HATPase_C_sf"/>
</dbReference>
<evidence type="ECO:0000256" key="9">
    <source>
        <dbReference type="SAM" id="Phobius"/>
    </source>
</evidence>
<dbReference type="SUPFAM" id="SSF158472">
    <property type="entry name" value="HAMP domain-like"/>
    <property type="match status" value="1"/>
</dbReference>
<evidence type="ECO:0000256" key="8">
    <source>
        <dbReference type="ARBA" id="ARBA00023136"/>
    </source>
</evidence>
<dbReference type="Gene3D" id="6.10.340.10">
    <property type="match status" value="1"/>
</dbReference>
<keyword evidence="7 9" id="KW-1133">Transmembrane helix</keyword>
<proteinExistence type="predicted"/>
<evidence type="ECO:0000313" key="12">
    <source>
        <dbReference type="Proteomes" id="UP000518605"/>
    </source>
</evidence>
<feature type="transmembrane region" description="Helical" evidence="9">
    <location>
        <begin position="288"/>
        <end position="312"/>
    </location>
</feature>
<evidence type="ECO:0000313" key="11">
    <source>
        <dbReference type="EMBL" id="MBB3155260.1"/>
    </source>
</evidence>
<keyword evidence="3" id="KW-0597">Phosphoprotein</keyword>
<comment type="subcellular location">
    <subcellularLocation>
        <location evidence="1">Cell membrane</location>
        <topology evidence="1">Multi-pass membrane protein</topology>
    </subcellularLocation>
</comment>
<gene>
    <name evidence="11" type="ORF">FHS16_005368</name>
</gene>
<evidence type="ECO:0000256" key="1">
    <source>
        <dbReference type="ARBA" id="ARBA00004651"/>
    </source>
</evidence>
<keyword evidence="6 11" id="KW-0418">Kinase</keyword>
<sequence length="584" mass="66991">MPALPKFISIRTKMLFLLCCLITVPFLLSGMLTYQKYSANMERDARTSSEQIVEQVSINLERYIKEMERITMSLYYDDHVSQILEMHTGAFKDNSYLRSDELFKMSQMISSVIYERTEVEGIFIFALDGSLFSNLQETAKISWKPTDNSWMETARAKDGGLVILPPNDGSYYLEKPRRVISLARLLKDPLTNQVIGYVKVDLTSKGFEKILTSIQITENSKLYIFNEKGETIFPFSGEDKEEIPVNTSEVNTSKMLVSERETSYGGLHIQGIIPKSDLQSEARQLISYTLWISLASLFIAFLASVFTSNRLVKPIRHLHMKMKRVQNGELSERAAVTTNDEIGLLTSGFNVMVSQLDKMIKDVYELTIRDKESELAALQSQINPHFLYNTLESISMAARRDRNEELSQVIASLGRLLQYTVNKQERLIPLQEELEFVDHYVNIQTFRLENRLQVQVQVDLSYESLLVPKLIVQPLIENAIEHGMGNRPLTITLSTKLIEQDLWISAADNGKGMDAETIARIEQSLSRPSIGKEREQGKRQKGFALWNIHRRIHILYGEPYGLYVDRNVKEGATFHIRIPFNWED</sequence>